<dbReference type="Proteomes" id="UP001429601">
    <property type="component" value="Unassembled WGS sequence"/>
</dbReference>
<gene>
    <name evidence="1" type="ORF">HBF26_16165</name>
</gene>
<evidence type="ECO:0000313" key="2">
    <source>
        <dbReference type="Proteomes" id="UP001429601"/>
    </source>
</evidence>
<evidence type="ECO:0000313" key="1">
    <source>
        <dbReference type="EMBL" id="NID06431.1"/>
    </source>
</evidence>
<proteinExistence type="predicted"/>
<name>A0ABX0Q7U9_9GAMM</name>
<comment type="caution">
    <text evidence="1">The sequence shown here is derived from an EMBL/GenBank/DDBJ whole genome shotgun (WGS) entry which is preliminary data.</text>
</comment>
<sequence>MRNVHLTVLIEDSDDIDMNVRVVAPASPHAAPVVPFKSQIVATRHDASDDEYTLGGYAGI</sequence>
<accession>A0ABX0Q7U9</accession>
<keyword evidence="2" id="KW-1185">Reference proteome</keyword>
<dbReference type="RefSeq" id="WP_167128799.1">
    <property type="nucleotide sequence ID" value="NZ_JAAQQR010000008.1"/>
</dbReference>
<reference evidence="1 2" key="1">
    <citation type="journal article" date="2011" name="Curr. Microbiol.">
        <title>Luteibacter jiangsuensis sp. nov.: a methamidophos-degrading bacterium isolated from a methamidophos-manufacturing factory.</title>
        <authorList>
            <person name="Wang L."/>
            <person name="Wang G.L."/>
            <person name="Li S.P."/>
            <person name="Jiang J.D."/>
        </authorList>
    </citation>
    <scope>NUCLEOTIDE SEQUENCE [LARGE SCALE GENOMIC DNA]</scope>
    <source>
        <strain evidence="1 2">CGMCC 1.10133</strain>
    </source>
</reference>
<dbReference type="EMBL" id="JAAQQR010000008">
    <property type="protein sequence ID" value="NID06431.1"/>
    <property type="molecule type" value="Genomic_DNA"/>
</dbReference>
<organism evidence="1 2">
    <name type="scientific">Luteibacter jiangsuensis</name>
    <dbReference type="NCBI Taxonomy" id="637577"/>
    <lineage>
        <taxon>Bacteria</taxon>
        <taxon>Pseudomonadati</taxon>
        <taxon>Pseudomonadota</taxon>
        <taxon>Gammaproteobacteria</taxon>
        <taxon>Lysobacterales</taxon>
        <taxon>Rhodanobacteraceae</taxon>
        <taxon>Luteibacter</taxon>
    </lineage>
</organism>
<protein>
    <submittedName>
        <fullName evidence="1">Uncharacterized protein</fullName>
    </submittedName>
</protein>